<keyword evidence="2" id="KW-0812">Transmembrane</keyword>
<gene>
    <name evidence="3" type="ORF">ACOF00016_LOCUS8419</name>
</gene>
<feature type="transmembrane region" description="Helical" evidence="2">
    <location>
        <begin position="111"/>
        <end position="128"/>
    </location>
</feature>
<proteinExistence type="predicted"/>
<dbReference type="Pfam" id="PF14770">
    <property type="entry name" value="TMEM18"/>
    <property type="match status" value="1"/>
</dbReference>
<keyword evidence="2" id="KW-1133">Transmembrane helix</keyword>
<evidence type="ECO:0000256" key="2">
    <source>
        <dbReference type="SAM" id="Phobius"/>
    </source>
</evidence>
<dbReference type="EMBL" id="HBIM01010046">
    <property type="protein sequence ID" value="CAE0411016.1"/>
    <property type="molecule type" value="Transcribed_RNA"/>
</dbReference>
<feature type="transmembrane region" description="Helical" evidence="2">
    <location>
        <begin position="140"/>
        <end position="158"/>
    </location>
</feature>
<feature type="transmembrane region" description="Helical" evidence="2">
    <location>
        <begin position="178"/>
        <end position="200"/>
    </location>
</feature>
<name>A0A7S3L4C7_9STRA</name>
<feature type="compositionally biased region" description="Basic and acidic residues" evidence="1">
    <location>
        <begin position="221"/>
        <end position="233"/>
    </location>
</feature>
<sequence>MSESYFAKLANEILDASEKLTNRFEEGLNILLGELDSSKTSGSGDTAPPQPEATDNEFEGWDDTEGMDDPSPLAGIAESVMGDIMASQKGPETFTEQLDAFRHAITWSEPFILSVLAFQIVMFMLTLYVGRRDATLAPRVTMLVLIGVVVRSAEYINVWAAREWRSFATQNYFDQQGIFISIFLCAPLLLDSFIMLVMFLREAADLLIQVKRSEMKKKSKDAKAAERRSKKDQ</sequence>
<reference evidence="3" key="1">
    <citation type="submission" date="2021-01" db="EMBL/GenBank/DDBJ databases">
        <authorList>
            <person name="Corre E."/>
            <person name="Pelletier E."/>
            <person name="Niang G."/>
            <person name="Scheremetjew M."/>
            <person name="Finn R."/>
            <person name="Kale V."/>
            <person name="Holt S."/>
            <person name="Cochrane G."/>
            <person name="Meng A."/>
            <person name="Brown T."/>
            <person name="Cohen L."/>
        </authorList>
    </citation>
    <scope>NUCLEOTIDE SEQUENCE</scope>
    <source>
        <strain evidence="3">CCMP127</strain>
    </source>
</reference>
<evidence type="ECO:0000256" key="1">
    <source>
        <dbReference type="SAM" id="MobiDB-lite"/>
    </source>
</evidence>
<feature type="region of interest" description="Disordered" evidence="1">
    <location>
        <begin position="214"/>
        <end position="233"/>
    </location>
</feature>
<dbReference type="AlphaFoldDB" id="A0A7S3L4C7"/>
<evidence type="ECO:0000313" key="3">
    <source>
        <dbReference type="EMBL" id="CAE0411016.1"/>
    </source>
</evidence>
<keyword evidence="2" id="KW-0472">Membrane</keyword>
<feature type="region of interest" description="Disordered" evidence="1">
    <location>
        <begin position="35"/>
        <end position="69"/>
    </location>
</feature>
<organism evidence="3">
    <name type="scientific">Amphora coffeiformis</name>
    <dbReference type="NCBI Taxonomy" id="265554"/>
    <lineage>
        <taxon>Eukaryota</taxon>
        <taxon>Sar</taxon>
        <taxon>Stramenopiles</taxon>
        <taxon>Ochrophyta</taxon>
        <taxon>Bacillariophyta</taxon>
        <taxon>Bacillariophyceae</taxon>
        <taxon>Bacillariophycidae</taxon>
        <taxon>Thalassiophysales</taxon>
        <taxon>Catenulaceae</taxon>
        <taxon>Amphora</taxon>
    </lineage>
</organism>
<evidence type="ECO:0008006" key="4">
    <source>
        <dbReference type="Google" id="ProtNLM"/>
    </source>
</evidence>
<protein>
    <recommendedName>
        <fullName evidence="4">Transmembrane protein 18</fullName>
    </recommendedName>
</protein>
<feature type="compositionally biased region" description="Acidic residues" evidence="1">
    <location>
        <begin position="54"/>
        <end position="68"/>
    </location>
</feature>
<dbReference type="InterPro" id="IPR026721">
    <property type="entry name" value="TMEM18"/>
</dbReference>
<accession>A0A7S3L4C7</accession>